<accession>A0AAE0EX13</accession>
<dbReference type="AlphaFoldDB" id="A0AAE0EX13"/>
<organism evidence="2 3">
    <name type="scientific">Cymbomonas tetramitiformis</name>
    <dbReference type="NCBI Taxonomy" id="36881"/>
    <lineage>
        <taxon>Eukaryota</taxon>
        <taxon>Viridiplantae</taxon>
        <taxon>Chlorophyta</taxon>
        <taxon>Pyramimonadophyceae</taxon>
        <taxon>Pyramimonadales</taxon>
        <taxon>Pyramimonadaceae</taxon>
        <taxon>Cymbomonas</taxon>
    </lineage>
</organism>
<evidence type="ECO:0000256" key="1">
    <source>
        <dbReference type="SAM" id="MobiDB-lite"/>
    </source>
</evidence>
<dbReference type="EMBL" id="LGRX02032728">
    <property type="protein sequence ID" value="KAK3243653.1"/>
    <property type="molecule type" value="Genomic_DNA"/>
</dbReference>
<reference evidence="2 3" key="1">
    <citation type="journal article" date="2015" name="Genome Biol. Evol.">
        <title>Comparative Genomics of a Bacterivorous Green Alga Reveals Evolutionary Causalities and Consequences of Phago-Mixotrophic Mode of Nutrition.</title>
        <authorList>
            <person name="Burns J.A."/>
            <person name="Paasch A."/>
            <person name="Narechania A."/>
            <person name="Kim E."/>
        </authorList>
    </citation>
    <scope>NUCLEOTIDE SEQUENCE [LARGE SCALE GENOMIC DNA]</scope>
    <source>
        <strain evidence="2 3">PLY_AMNH</strain>
    </source>
</reference>
<sequence length="263" mass="28757">MPLGVYPTDEEKAEYSSLCQDMGQDETVQGLVAYLQFARAEEEGGRGTKYASQEALFTGKVVKRERKKYDSSNLRNRGHAKPHERAVRSALNKWVVACEDFNSISNVQAQHAVYVDLVAKEEYELIPPANHPYSKVEEAKGLRIKTSNDSEKLAARKAAGIEPLALPNASDPQEESRGEVRACLLATWIKQFRPEASSSPSRKRPTAEGGADGEVEESPSKRTRGEAKEAGASKSPSKAKKLADAKETKEKKIAADHAPGTGF</sequence>
<proteinExistence type="predicted"/>
<evidence type="ECO:0000313" key="2">
    <source>
        <dbReference type="EMBL" id="KAK3243653.1"/>
    </source>
</evidence>
<dbReference type="Proteomes" id="UP001190700">
    <property type="component" value="Unassembled WGS sequence"/>
</dbReference>
<name>A0AAE0EX13_9CHLO</name>
<feature type="region of interest" description="Disordered" evidence="1">
    <location>
        <begin position="194"/>
        <end position="263"/>
    </location>
</feature>
<protein>
    <submittedName>
        <fullName evidence="2">Uncharacterized protein</fullName>
    </submittedName>
</protein>
<feature type="compositionally biased region" description="Basic and acidic residues" evidence="1">
    <location>
        <begin position="241"/>
        <end position="255"/>
    </location>
</feature>
<keyword evidence="3" id="KW-1185">Reference proteome</keyword>
<evidence type="ECO:0000313" key="3">
    <source>
        <dbReference type="Proteomes" id="UP001190700"/>
    </source>
</evidence>
<gene>
    <name evidence="2" type="ORF">CYMTET_46710</name>
</gene>
<comment type="caution">
    <text evidence="2">The sequence shown here is derived from an EMBL/GenBank/DDBJ whole genome shotgun (WGS) entry which is preliminary data.</text>
</comment>
<feature type="compositionally biased region" description="Basic and acidic residues" evidence="1">
    <location>
        <begin position="218"/>
        <end position="231"/>
    </location>
</feature>